<reference evidence="2 3" key="1">
    <citation type="submission" date="2014-07" db="EMBL/GenBank/DDBJ databases">
        <title>Draft genome sequence of Thalassospira profundimaris R8-17.</title>
        <authorList>
            <person name="Lai Q."/>
            <person name="Shao Z."/>
        </authorList>
    </citation>
    <scope>NUCLEOTIDE SEQUENCE [LARGE SCALE GENOMIC DNA]</scope>
    <source>
        <strain evidence="2 3">R8-17</strain>
    </source>
</reference>
<feature type="compositionally biased region" description="Low complexity" evidence="1">
    <location>
        <begin position="79"/>
        <end position="88"/>
    </location>
</feature>
<name>A0A367VL74_9PROT</name>
<accession>A0A367VL74</accession>
<evidence type="ECO:0000313" key="3">
    <source>
        <dbReference type="Proteomes" id="UP000253061"/>
    </source>
</evidence>
<protein>
    <submittedName>
        <fullName evidence="2">Uncharacterized protein</fullName>
    </submittedName>
</protein>
<evidence type="ECO:0000313" key="2">
    <source>
        <dbReference type="EMBL" id="RCK25181.1"/>
    </source>
</evidence>
<proteinExistence type="predicted"/>
<evidence type="ECO:0000256" key="1">
    <source>
        <dbReference type="SAM" id="MobiDB-lite"/>
    </source>
</evidence>
<dbReference type="AlphaFoldDB" id="A0A367VL74"/>
<dbReference type="Proteomes" id="UP000253061">
    <property type="component" value="Unassembled WGS sequence"/>
</dbReference>
<feature type="region of interest" description="Disordered" evidence="1">
    <location>
        <begin position="79"/>
        <end position="100"/>
    </location>
</feature>
<sequence length="100" mass="10689">MSNASLDEIQELIQKLSGELGDMSEAASRHIDDLHIAVNNVASHVLAIEAVLSLVAKKVDIDEAEALKWIRDKTAAYAEDASESSAAEGIAQSLLGKEEE</sequence>
<dbReference type="EMBL" id="JPWB01000001">
    <property type="protein sequence ID" value="RCK25181.1"/>
    <property type="molecule type" value="Genomic_DNA"/>
</dbReference>
<organism evidence="2 3">
    <name type="scientific">Thalassospira profundimaris</name>
    <dbReference type="NCBI Taxonomy" id="502049"/>
    <lineage>
        <taxon>Bacteria</taxon>
        <taxon>Pseudomonadati</taxon>
        <taxon>Pseudomonadota</taxon>
        <taxon>Alphaproteobacteria</taxon>
        <taxon>Rhodospirillales</taxon>
        <taxon>Thalassospiraceae</taxon>
        <taxon>Thalassospira</taxon>
    </lineage>
</organism>
<dbReference type="RefSeq" id="WP_062956719.1">
    <property type="nucleotide sequence ID" value="NZ_JPWB01000001.1"/>
</dbReference>
<comment type="caution">
    <text evidence="2">The sequence shown here is derived from an EMBL/GenBank/DDBJ whole genome shotgun (WGS) entry which is preliminary data.</text>
</comment>
<gene>
    <name evidence="2" type="ORF">TH6_00690</name>
</gene>